<dbReference type="Proteomes" id="UP000499080">
    <property type="component" value="Unassembled WGS sequence"/>
</dbReference>
<evidence type="ECO:0000313" key="2">
    <source>
        <dbReference type="Proteomes" id="UP000499080"/>
    </source>
</evidence>
<gene>
    <name evidence="1" type="ORF">AVEN_168432_1</name>
</gene>
<name>A0A4Y2JDQ0_ARAVE</name>
<proteinExistence type="predicted"/>
<dbReference type="EMBL" id="BGPR01003395">
    <property type="protein sequence ID" value="GBM87629.1"/>
    <property type="molecule type" value="Genomic_DNA"/>
</dbReference>
<evidence type="ECO:0000313" key="1">
    <source>
        <dbReference type="EMBL" id="GBM87629.1"/>
    </source>
</evidence>
<dbReference type="AlphaFoldDB" id="A0A4Y2JDQ0"/>
<reference evidence="1 2" key="1">
    <citation type="journal article" date="2019" name="Sci. Rep.">
        <title>Orb-weaving spider Araneus ventricosus genome elucidates the spidroin gene catalogue.</title>
        <authorList>
            <person name="Kono N."/>
            <person name="Nakamura H."/>
            <person name="Ohtoshi R."/>
            <person name="Moran D.A.P."/>
            <person name="Shinohara A."/>
            <person name="Yoshida Y."/>
            <person name="Fujiwara M."/>
            <person name="Mori M."/>
            <person name="Tomita M."/>
            <person name="Arakawa K."/>
        </authorList>
    </citation>
    <scope>NUCLEOTIDE SEQUENCE [LARGE SCALE GENOMIC DNA]</scope>
</reference>
<organism evidence="1 2">
    <name type="scientific">Araneus ventricosus</name>
    <name type="common">Orbweaver spider</name>
    <name type="synonym">Epeira ventricosa</name>
    <dbReference type="NCBI Taxonomy" id="182803"/>
    <lineage>
        <taxon>Eukaryota</taxon>
        <taxon>Metazoa</taxon>
        <taxon>Ecdysozoa</taxon>
        <taxon>Arthropoda</taxon>
        <taxon>Chelicerata</taxon>
        <taxon>Arachnida</taxon>
        <taxon>Araneae</taxon>
        <taxon>Araneomorphae</taxon>
        <taxon>Entelegynae</taxon>
        <taxon>Araneoidea</taxon>
        <taxon>Araneidae</taxon>
        <taxon>Araneus</taxon>
    </lineage>
</organism>
<keyword evidence="2" id="KW-1185">Reference proteome</keyword>
<sequence>MRAKQKSVSEIAATLGRSKRVIYQILVKTSNENLFLGGHGQLAPATTCASESFNWELFFFSNYSEKNYPSPNIIGGQISNKTIHRRILESGHMENRKMT</sequence>
<protein>
    <submittedName>
        <fullName evidence="1">Uncharacterized protein</fullName>
    </submittedName>
</protein>
<accession>A0A4Y2JDQ0</accession>
<comment type="caution">
    <text evidence="1">The sequence shown here is derived from an EMBL/GenBank/DDBJ whole genome shotgun (WGS) entry which is preliminary data.</text>
</comment>